<dbReference type="InterPro" id="IPR029044">
    <property type="entry name" value="Nucleotide-diphossugar_trans"/>
</dbReference>
<dbReference type="RefSeq" id="WP_093143475.1">
    <property type="nucleotide sequence ID" value="NZ_FOXF01000058.1"/>
</dbReference>
<keyword evidence="1" id="KW-0808">Transferase</keyword>
<dbReference type="SUPFAM" id="SSF53448">
    <property type="entry name" value="Nucleotide-diphospho-sugar transferases"/>
    <property type="match status" value="1"/>
</dbReference>
<dbReference type="Gene3D" id="3.90.550.10">
    <property type="entry name" value="Spore Coat Polysaccharide Biosynthesis Protein SpsA, Chain A"/>
    <property type="match status" value="1"/>
</dbReference>
<dbReference type="InterPro" id="IPR002495">
    <property type="entry name" value="Glyco_trans_8"/>
</dbReference>
<accession>A0A662ZL02</accession>
<sequence>MKAFVVLDEGYINQAVVSLSSFFKYNRIELIIYAEKGTDLSKVLAVVPEELVEVRYVSFPQHELFASVGGNRLMVHRSAVPAIAQRIKSLEEVSAETDCVLNFDLDTLFLGSAVPLLEEITAEHKSGIFGVSERENRDKWMNQMKLKEIVNTPLYFNTGLMCYKADCKGLYEKFIKTIEEKGNFMYCPEQDFVNLHFRKKHQLSGEFNAIWFNPGYKEMAPLMVHYLSMEKPWNKFIYLDFRAYAYWQKYLSACERVESYLDREFLERVRSNVRRVK</sequence>
<dbReference type="Pfam" id="PF01501">
    <property type="entry name" value="Glyco_transf_8"/>
    <property type="match status" value="1"/>
</dbReference>
<dbReference type="Proteomes" id="UP000243745">
    <property type="component" value="Unassembled WGS sequence"/>
</dbReference>
<name>A0A662ZL02_9GAMM</name>
<dbReference type="GO" id="GO:0016757">
    <property type="term" value="F:glycosyltransferase activity"/>
    <property type="evidence" value="ECO:0007669"/>
    <property type="project" value="InterPro"/>
</dbReference>
<organism evidence="1 2">
    <name type="scientific">Ruminobacter amylophilus</name>
    <dbReference type="NCBI Taxonomy" id="867"/>
    <lineage>
        <taxon>Bacteria</taxon>
        <taxon>Pseudomonadati</taxon>
        <taxon>Pseudomonadota</taxon>
        <taxon>Gammaproteobacteria</taxon>
        <taxon>Aeromonadales</taxon>
        <taxon>Succinivibrionaceae</taxon>
        <taxon>Ruminobacter</taxon>
    </lineage>
</organism>
<dbReference type="EMBL" id="FOXF01000058">
    <property type="protein sequence ID" value="SFP69867.1"/>
    <property type="molecule type" value="Genomic_DNA"/>
</dbReference>
<dbReference type="AlphaFoldDB" id="A0A662ZL02"/>
<gene>
    <name evidence="1" type="ORF">SAMN02910344_02089</name>
</gene>
<protein>
    <submittedName>
        <fullName evidence="1">Glycosyl transferase family 8</fullName>
    </submittedName>
</protein>
<evidence type="ECO:0000313" key="1">
    <source>
        <dbReference type="EMBL" id="SFP69867.1"/>
    </source>
</evidence>
<keyword evidence="2" id="KW-1185">Reference proteome</keyword>
<dbReference type="OrthoDB" id="9807549at2"/>
<evidence type="ECO:0000313" key="2">
    <source>
        <dbReference type="Proteomes" id="UP000243745"/>
    </source>
</evidence>
<reference evidence="1 2" key="1">
    <citation type="submission" date="2016-10" db="EMBL/GenBank/DDBJ databases">
        <authorList>
            <person name="Varghese N."/>
            <person name="Submissions S."/>
        </authorList>
    </citation>
    <scope>NUCLEOTIDE SEQUENCE [LARGE SCALE GENOMIC DNA]</scope>
    <source>
        <strain evidence="1 2">DSM 1361</strain>
    </source>
</reference>
<proteinExistence type="predicted"/>